<dbReference type="AlphaFoldDB" id="A0A3A5MGL8"/>
<keyword evidence="5" id="KW-0028">Amino-acid biosynthesis</keyword>
<keyword evidence="8" id="KW-0764">Sulfate transport</keyword>
<feature type="transmembrane region" description="Helical" evidence="10">
    <location>
        <begin position="41"/>
        <end position="63"/>
    </location>
</feature>
<dbReference type="RefSeq" id="WP_119975846.1">
    <property type="nucleotide sequence ID" value="NZ_JBHSQA010000010.1"/>
</dbReference>
<dbReference type="EMBL" id="QZVS01000092">
    <property type="protein sequence ID" value="RJT87109.1"/>
    <property type="molecule type" value="Genomic_DNA"/>
</dbReference>
<dbReference type="GO" id="GO:0009675">
    <property type="term" value="F:high-affinity sulfate:proton symporter activity"/>
    <property type="evidence" value="ECO:0007669"/>
    <property type="project" value="TreeGrafter"/>
</dbReference>
<dbReference type="InterPro" id="IPR059112">
    <property type="entry name" value="CysZ/EI24"/>
</dbReference>
<gene>
    <name evidence="11" type="ORF">D6T64_16425</name>
</gene>
<dbReference type="PANTHER" id="PTHR37468:SF1">
    <property type="entry name" value="SULFATE TRANSPORTER CYSZ"/>
    <property type="match status" value="1"/>
</dbReference>
<dbReference type="PANTHER" id="PTHR37468">
    <property type="entry name" value="SULFATE TRANSPORTER CYSZ"/>
    <property type="match status" value="1"/>
</dbReference>
<keyword evidence="12" id="KW-1185">Reference proteome</keyword>
<evidence type="ECO:0000313" key="12">
    <source>
        <dbReference type="Proteomes" id="UP000272015"/>
    </source>
</evidence>
<dbReference type="GO" id="GO:0019344">
    <property type="term" value="P:cysteine biosynthetic process"/>
    <property type="evidence" value="ECO:0007669"/>
    <property type="project" value="TreeGrafter"/>
</dbReference>
<evidence type="ECO:0000256" key="5">
    <source>
        <dbReference type="ARBA" id="ARBA00022605"/>
    </source>
</evidence>
<reference evidence="11 12" key="1">
    <citation type="submission" date="2018-09" db="EMBL/GenBank/DDBJ databases">
        <title>Novel species of Cryobacterium.</title>
        <authorList>
            <person name="Liu Q."/>
            <person name="Xin Y.-H."/>
        </authorList>
    </citation>
    <scope>NUCLEOTIDE SEQUENCE [LARGE SCALE GENOMIC DNA]</scope>
    <source>
        <strain evidence="11 12">Hh39</strain>
    </source>
</reference>
<accession>A0A3A5MGL8</accession>
<evidence type="ECO:0000256" key="8">
    <source>
        <dbReference type="ARBA" id="ARBA00023032"/>
    </source>
</evidence>
<dbReference type="Proteomes" id="UP000272015">
    <property type="component" value="Unassembled WGS sequence"/>
</dbReference>
<feature type="transmembrane region" description="Helical" evidence="10">
    <location>
        <begin position="12"/>
        <end position="29"/>
    </location>
</feature>
<keyword evidence="9 10" id="KW-0472">Membrane</keyword>
<comment type="subcellular location">
    <subcellularLocation>
        <location evidence="1">Membrane</location>
        <topology evidence="1">Multi-pass membrane protein</topology>
    </subcellularLocation>
</comment>
<dbReference type="GO" id="GO:0000103">
    <property type="term" value="P:sulfate assimilation"/>
    <property type="evidence" value="ECO:0007669"/>
    <property type="project" value="TreeGrafter"/>
</dbReference>
<protein>
    <recommendedName>
        <fullName evidence="13">CysZ protein</fullName>
    </recommendedName>
</protein>
<evidence type="ECO:0000256" key="2">
    <source>
        <dbReference type="ARBA" id="ARBA00022448"/>
    </source>
</evidence>
<dbReference type="GO" id="GO:0005886">
    <property type="term" value="C:plasma membrane"/>
    <property type="evidence" value="ECO:0007669"/>
    <property type="project" value="TreeGrafter"/>
</dbReference>
<evidence type="ECO:0000256" key="4">
    <source>
        <dbReference type="ARBA" id="ARBA00022519"/>
    </source>
</evidence>
<feature type="transmembrane region" description="Helical" evidence="10">
    <location>
        <begin position="147"/>
        <end position="169"/>
    </location>
</feature>
<keyword evidence="2" id="KW-0813">Transport</keyword>
<evidence type="ECO:0000256" key="1">
    <source>
        <dbReference type="ARBA" id="ARBA00004141"/>
    </source>
</evidence>
<evidence type="ECO:0000256" key="3">
    <source>
        <dbReference type="ARBA" id="ARBA00022475"/>
    </source>
</evidence>
<keyword evidence="6 10" id="KW-0812">Transmembrane</keyword>
<comment type="caution">
    <text evidence="11">The sequence shown here is derived from an EMBL/GenBank/DDBJ whole genome shotgun (WGS) entry which is preliminary data.</text>
</comment>
<sequence>MPPPPSPGPVRQALAGVGFLGKGFSMWITSPRLMLIGAIPALIVGAVYVVGIVFLAINLSGIAEWATPFAAGWAEPWRTAVRFAVAAVVVIGSIVLLSYTYVAVTLLVGDPFYERIWRSVEARLGDAPAESSTGLVRSVLRAVADALRLLAPVVLVGLVILVCGLIPVVGGLLAFTLGALFGGWILALELTGLAFDARGYTLRQRRALLAGRRATSLGFGVATYLLFLIPVAAVFVMPAAVAGAALLSRDALARAALPAPTG</sequence>
<evidence type="ECO:0000256" key="10">
    <source>
        <dbReference type="SAM" id="Phobius"/>
    </source>
</evidence>
<evidence type="ECO:0008006" key="13">
    <source>
        <dbReference type="Google" id="ProtNLM"/>
    </source>
</evidence>
<dbReference type="InterPro" id="IPR050480">
    <property type="entry name" value="CysZ-like"/>
</dbReference>
<evidence type="ECO:0000256" key="9">
    <source>
        <dbReference type="ARBA" id="ARBA00023136"/>
    </source>
</evidence>
<keyword evidence="4" id="KW-0997">Cell inner membrane</keyword>
<organism evidence="11 12">
    <name type="scientific">Cryobacterium melibiosiphilum</name>
    <dbReference type="NCBI Taxonomy" id="995039"/>
    <lineage>
        <taxon>Bacteria</taxon>
        <taxon>Bacillati</taxon>
        <taxon>Actinomycetota</taxon>
        <taxon>Actinomycetes</taxon>
        <taxon>Micrococcales</taxon>
        <taxon>Microbacteriaceae</taxon>
        <taxon>Cryobacterium</taxon>
    </lineage>
</organism>
<feature type="transmembrane region" description="Helical" evidence="10">
    <location>
        <begin position="175"/>
        <end position="195"/>
    </location>
</feature>
<proteinExistence type="predicted"/>
<dbReference type="OrthoDB" id="3375053at2"/>
<evidence type="ECO:0000256" key="6">
    <source>
        <dbReference type="ARBA" id="ARBA00022692"/>
    </source>
</evidence>
<evidence type="ECO:0000256" key="7">
    <source>
        <dbReference type="ARBA" id="ARBA00022989"/>
    </source>
</evidence>
<keyword evidence="3" id="KW-1003">Cell membrane</keyword>
<feature type="transmembrane region" description="Helical" evidence="10">
    <location>
        <begin position="216"/>
        <end position="247"/>
    </location>
</feature>
<evidence type="ECO:0000313" key="11">
    <source>
        <dbReference type="EMBL" id="RJT87109.1"/>
    </source>
</evidence>
<name>A0A3A5MGL8_9MICO</name>
<keyword evidence="7 10" id="KW-1133">Transmembrane helix</keyword>
<feature type="transmembrane region" description="Helical" evidence="10">
    <location>
        <begin position="83"/>
        <end position="108"/>
    </location>
</feature>
<dbReference type="Pfam" id="PF07264">
    <property type="entry name" value="EI24"/>
    <property type="match status" value="1"/>
</dbReference>